<feature type="domain" description="GST N-terminal" evidence="1">
    <location>
        <begin position="1"/>
        <end position="79"/>
    </location>
</feature>
<evidence type="ECO:0000313" key="2">
    <source>
        <dbReference type="EMBL" id="WZC50895.1"/>
    </source>
</evidence>
<dbReference type="RefSeq" id="WP_341368992.1">
    <property type="nucleotide sequence ID" value="NZ_CP150951.2"/>
</dbReference>
<keyword evidence="3" id="KW-1185">Reference proteome</keyword>
<evidence type="ECO:0000313" key="3">
    <source>
        <dbReference type="Proteomes" id="UP001440612"/>
    </source>
</evidence>
<dbReference type="Gene3D" id="3.40.30.10">
    <property type="entry name" value="Glutaredoxin"/>
    <property type="match status" value="1"/>
</dbReference>
<organism evidence="2 3">
    <name type="scientific">Yoonia phaeophyticola</name>
    <dbReference type="NCBI Taxonomy" id="3137369"/>
    <lineage>
        <taxon>Bacteria</taxon>
        <taxon>Pseudomonadati</taxon>
        <taxon>Pseudomonadota</taxon>
        <taxon>Alphaproteobacteria</taxon>
        <taxon>Rhodobacterales</taxon>
        <taxon>Paracoccaceae</taxon>
        <taxon>Yoonia</taxon>
    </lineage>
</organism>
<dbReference type="EMBL" id="CP150951">
    <property type="protein sequence ID" value="WZC50895.1"/>
    <property type="molecule type" value="Genomic_DNA"/>
</dbReference>
<proteinExistence type="predicted"/>
<reference evidence="3" key="1">
    <citation type="submission" date="2024-04" db="EMBL/GenBank/DDBJ databases">
        <title>Phylogenomic analyses of a clade within the roseobacter group suggest taxonomic reassignments of species of the genera Aestuariivita, Citreicella, Loktanella, Nautella, Pelagibaca, Ruegeria, Thalassobius, Thiobacimonas and Tropicibacter, and the proposal o.</title>
        <authorList>
            <person name="Jeon C.O."/>
        </authorList>
    </citation>
    <scope>NUCLEOTIDE SEQUENCE [LARGE SCALE GENOMIC DNA]</scope>
    <source>
        <strain evidence="3">BS5-3</strain>
    </source>
</reference>
<protein>
    <submittedName>
        <fullName evidence="2">Glutathione S-transferase family protein</fullName>
    </submittedName>
</protein>
<dbReference type="InterPro" id="IPR036249">
    <property type="entry name" value="Thioredoxin-like_sf"/>
</dbReference>
<dbReference type="InterPro" id="IPR004045">
    <property type="entry name" value="Glutathione_S-Trfase_N"/>
</dbReference>
<dbReference type="Gene3D" id="1.20.1050.10">
    <property type="match status" value="1"/>
</dbReference>
<gene>
    <name evidence="2" type="ORF">AABB29_09915</name>
</gene>
<name>A0ABZ2VC40_9RHOB</name>
<dbReference type="SUPFAM" id="SSF52833">
    <property type="entry name" value="Thioredoxin-like"/>
    <property type="match status" value="1"/>
</dbReference>
<dbReference type="PROSITE" id="PS50404">
    <property type="entry name" value="GST_NTER"/>
    <property type="match status" value="1"/>
</dbReference>
<accession>A0ABZ2VC40</accession>
<dbReference type="Proteomes" id="UP001440612">
    <property type="component" value="Chromosome"/>
</dbReference>
<dbReference type="Pfam" id="PF13417">
    <property type="entry name" value="GST_N_3"/>
    <property type="match status" value="1"/>
</dbReference>
<evidence type="ECO:0000259" key="1">
    <source>
        <dbReference type="PROSITE" id="PS50404"/>
    </source>
</evidence>
<sequence length="199" mass="22703">MKLYYSQNSPYARIARVIARELDQIDSIEEVLSRNRKPDNPVLRYSPVGRVPMIVEDDLVITEVGNVVRFLASKSASQVATSVTSDEWTEIMQEGQILGFVEGLAFWVRENRREPEDRSVHLLAVERERAKRCLTYLEGEAQAGHLGEFPSLRFVALAVGLALADHYDLLTGWKHEFPNLAAWFQDKPERISMKQTESI</sequence>